<evidence type="ECO:0000313" key="1">
    <source>
        <dbReference type="EMBL" id="GAA0168364.1"/>
    </source>
</evidence>
<dbReference type="Gene3D" id="3.30.420.10">
    <property type="entry name" value="Ribonuclease H-like superfamily/Ribonuclease H"/>
    <property type="match status" value="1"/>
</dbReference>
<keyword evidence="2" id="KW-1185">Reference proteome</keyword>
<accession>A0AAV3QW77</accession>
<dbReference type="PANTHER" id="PTHR47266">
    <property type="entry name" value="ENDONUCLEASE-RELATED"/>
    <property type="match status" value="1"/>
</dbReference>
<reference evidence="1 2" key="1">
    <citation type="submission" date="2024-01" db="EMBL/GenBank/DDBJ databases">
        <title>The complete chloroplast genome sequence of Lithospermum erythrorhizon: insights into the phylogenetic relationship among Boraginaceae species and the maternal lineages of purple gromwells.</title>
        <authorList>
            <person name="Okada T."/>
            <person name="Watanabe K."/>
        </authorList>
    </citation>
    <scope>NUCLEOTIDE SEQUENCE [LARGE SCALE GENOMIC DNA]</scope>
</reference>
<dbReference type="InterPro" id="IPR052160">
    <property type="entry name" value="Gypsy_RT_Integrase-like"/>
</dbReference>
<dbReference type="GO" id="GO:0003676">
    <property type="term" value="F:nucleic acid binding"/>
    <property type="evidence" value="ECO:0007669"/>
    <property type="project" value="InterPro"/>
</dbReference>
<dbReference type="InterPro" id="IPR036397">
    <property type="entry name" value="RNaseH_sf"/>
</dbReference>
<sequence length="109" mass="12150">MLLRCLSNIEAAQAVGEAHARICGAHQSGAKLHFQIKRIGYYWPTIYHANFIHQPPEPLHPTSAGCPFYACGLDMVGPMLWFKEGYTYILAATDYFSKCTEAKPIMSGK</sequence>
<organism evidence="1 2">
    <name type="scientific">Lithospermum erythrorhizon</name>
    <name type="common">Purple gromwell</name>
    <name type="synonym">Lithospermum officinale var. erythrorhizon</name>
    <dbReference type="NCBI Taxonomy" id="34254"/>
    <lineage>
        <taxon>Eukaryota</taxon>
        <taxon>Viridiplantae</taxon>
        <taxon>Streptophyta</taxon>
        <taxon>Embryophyta</taxon>
        <taxon>Tracheophyta</taxon>
        <taxon>Spermatophyta</taxon>
        <taxon>Magnoliopsida</taxon>
        <taxon>eudicotyledons</taxon>
        <taxon>Gunneridae</taxon>
        <taxon>Pentapetalae</taxon>
        <taxon>asterids</taxon>
        <taxon>lamiids</taxon>
        <taxon>Boraginales</taxon>
        <taxon>Boraginaceae</taxon>
        <taxon>Boraginoideae</taxon>
        <taxon>Lithospermeae</taxon>
        <taxon>Lithospermum</taxon>
    </lineage>
</organism>
<dbReference type="AlphaFoldDB" id="A0AAV3QW77"/>
<dbReference type="EMBL" id="BAABME010006442">
    <property type="protein sequence ID" value="GAA0168364.1"/>
    <property type="molecule type" value="Genomic_DNA"/>
</dbReference>
<name>A0AAV3QW77_LITER</name>
<dbReference type="Proteomes" id="UP001454036">
    <property type="component" value="Unassembled WGS sequence"/>
</dbReference>
<proteinExistence type="predicted"/>
<comment type="caution">
    <text evidence="1">The sequence shown here is derived from an EMBL/GenBank/DDBJ whole genome shotgun (WGS) entry which is preliminary data.</text>
</comment>
<evidence type="ECO:0000313" key="2">
    <source>
        <dbReference type="Proteomes" id="UP001454036"/>
    </source>
</evidence>
<gene>
    <name evidence="1" type="ORF">LIER_23096</name>
</gene>
<protein>
    <submittedName>
        <fullName evidence="1">Uncharacterized protein</fullName>
    </submittedName>
</protein>